<dbReference type="PANTHER" id="PTHR32194">
    <property type="entry name" value="METALLOPROTEASE TLDD"/>
    <property type="match status" value="1"/>
</dbReference>
<proteinExistence type="predicted"/>
<evidence type="ECO:0000256" key="1">
    <source>
        <dbReference type="ARBA" id="ARBA00004123"/>
    </source>
</evidence>
<feature type="compositionally biased region" description="Polar residues" evidence="4">
    <location>
        <begin position="9"/>
        <end position="19"/>
    </location>
</feature>
<dbReference type="SUPFAM" id="SSF56235">
    <property type="entry name" value="N-terminal nucleophile aminohydrolases (Ntn hydrolases)"/>
    <property type="match status" value="1"/>
</dbReference>
<comment type="subcellular location">
    <subcellularLocation>
        <location evidence="1">Nucleus</location>
    </subcellularLocation>
</comment>
<dbReference type="OMA" id="CSGCWCD"/>
<dbReference type="InterPro" id="IPR001353">
    <property type="entry name" value="Proteasome_sua/b"/>
</dbReference>
<sequence length="244" mass="27095">MMGEWSSGEGLQQHMQSHGSVPRPVSNPPMEHRFMPYQNNGGTVFAVAGPTYAVAMADTRLSSGMRILSRNTTKCTQLTSKCVVLTGGMQAEMVELHKRMKILITQYEHAHRREPSVNAVAQLLSTRLYFKRFFPYYTFNVVVGLDEEGKGAVYGYDAIGSFERIPYVSQGTGAELVTSVLDNQIGKTNQTKQLEPLDKTDLIDLAKDVIAAAGERDIYTGDYAEVYVIDETGVNKSKVDLRKE</sequence>
<dbReference type="STRING" id="1169540.A0A0G4EDP7"/>
<dbReference type="GO" id="GO:0005737">
    <property type="term" value="C:cytoplasm"/>
    <property type="evidence" value="ECO:0007669"/>
    <property type="project" value="TreeGrafter"/>
</dbReference>
<dbReference type="AlphaFoldDB" id="A0A0G4EDP7"/>
<evidence type="ECO:0000256" key="4">
    <source>
        <dbReference type="SAM" id="MobiDB-lite"/>
    </source>
</evidence>
<dbReference type="FunCoup" id="A0A0G4EDP7">
    <property type="interactions" value="684"/>
</dbReference>
<dbReference type="OrthoDB" id="268479at2759"/>
<dbReference type="InterPro" id="IPR023333">
    <property type="entry name" value="Proteasome_suB-type"/>
</dbReference>
<evidence type="ECO:0000313" key="5">
    <source>
        <dbReference type="EMBL" id="CEL93850.1"/>
    </source>
</evidence>
<name>A0A0G4EDP7_VITBC</name>
<reference evidence="5 6" key="1">
    <citation type="submission" date="2014-11" db="EMBL/GenBank/DDBJ databases">
        <authorList>
            <person name="Zhu J."/>
            <person name="Qi W."/>
            <person name="Song R."/>
        </authorList>
    </citation>
    <scope>NUCLEOTIDE SEQUENCE [LARGE SCALE GENOMIC DNA]</scope>
</reference>
<keyword evidence="3" id="KW-0647">Proteasome</keyword>
<protein>
    <recommendedName>
        <fullName evidence="7">Proteasome subunit beta</fullName>
    </recommendedName>
</protein>
<dbReference type="PhylomeDB" id="A0A0G4EDP7"/>
<feature type="region of interest" description="Disordered" evidence="4">
    <location>
        <begin position="1"/>
        <end position="25"/>
    </location>
</feature>
<dbReference type="Proteomes" id="UP000041254">
    <property type="component" value="Unassembled WGS sequence"/>
</dbReference>
<evidence type="ECO:0000256" key="3">
    <source>
        <dbReference type="ARBA" id="ARBA00022942"/>
    </source>
</evidence>
<evidence type="ECO:0000256" key="2">
    <source>
        <dbReference type="ARBA" id="ARBA00022490"/>
    </source>
</evidence>
<dbReference type="GO" id="GO:0051603">
    <property type="term" value="P:proteolysis involved in protein catabolic process"/>
    <property type="evidence" value="ECO:0007669"/>
    <property type="project" value="InterPro"/>
</dbReference>
<dbReference type="GO" id="GO:0005839">
    <property type="term" value="C:proteasome core complex"/>
    <property type="evidence" value="ECO:0007669"/>
    <property type="project" value="InterPro"/>
</dbReference>
<dbReference type="Pfam" id="PF00227">
    <property type="entry name" value="Proteasome"/>
    <property type="match status" value="1"/>
</dbReference>
<dbReference type="EMBL" id="CDMY01000193">
    <property type="protein sequence ID" value="CEL93850.1"/>
    <property type="molecule type" value="Genomic_DNA"/>
</dbReference>
<dbReference type="PROSITE" id="PS51476">
    <property type="entry name" value="PROTEASOME_BETA_2"/>
    <property type="match status" value="1"/>
</dbReference>
<organism evidence="5 6">
    <name type="scientific">Vitrella brassicaformis (strain CCMP3155)</name>
    <dbReference type="NCBI Taxonomy" id="1169540"/>
    <lineage>
        <taxon>Eukaryota</taxon>
        <taxon>Sar</taxon>
        <taxon>Alveolata</taxon>
        <taxon>Colpodellida</taxon>
        <taxon>Vitrellaceae</taxon>
        <taxon>Vitrella</taxon>
    </lineage>
</organism>
<keyword evidence="6" id="KW-1185">Reference proteome</keyword>
<accession>A0A0G4EDP7</accession>
<evidence type="ECO:0000313" key="6">
    <source>
        <dbReference type="Proteomes" id="UP000041254"/>
    </source>
</evidence>
<keyword evidence="2" id="KW-0963">Cytoplasm</keyword>
<gene>
    <name evidence="5" type="ORF">Vbra_20261</name>
</gene>
<dbReference type="PANTHER" id="PTHR32194:SF2">
    <property type="entry name" value="PROTEASOME SUBUNIT BETA TYPE-1"/>
    <property type="match status" value="1"/>
</dbReference>
<dbReference type="Gene3D" id="3.60.20.10">
    <property type="entry name" value="Glutamine Phosphoribosylpyrophosphate, subunit 1, domain 1"/>
    <property type="match status" value="1"/>
</dbReference>
<dbReference type="InterPro" id="IPR029055">
    <property type="entry name" value="Ntn_hydrolases_N"/>
</dbReference>
<evidence type="ECO:0008006" key="7">
    <source>
        <dbReference type="Google" id="ProtNLM"/>
    </source>
</evidence>
<dbReference type="VEuPathDB" id="CryptoDB:Vbra_20261"/>
<dbReference type="GO" id="GO:0005634">
    <property type="term" value="C:nucleus"/>
    <property type="evidence" value="ECO:0007669"/>
    <property type="project" value="UniProtKB-SubCell"/>
</dbReference>
<dbReference type="InParanoid" id="A0A0G4EDP7"/>